<keyword evidence="7" id="KW-1185">Reference proteome</keyword>
<accession>A0ABT1FTR8</accession>
<dbReference type="PANTHER" id="PTHR34139">
    <property type="entry name" value="UPF0331 PROTEIN MJ0127"/>
    <property type="match status" value="1"/>
</dbReference>
<evidence type="ECO:0000256" key="3">
    <source>
        <dbReference type="ARBA" id="ARBA00022722"/>
    </source>
</evidence>
<keyword evidence="1" id="KW-0597">Phosphoprotein</keyword>
<name>A0ABT1FTR8_9BACT</name>
<keyword evidence="3" id="KW-0540">Nuclease</keyword>
<protein>
    <submittedName>
        <fullName evidence="6">DUF86 domain-containing protein</fullName>
    </submittedName>
</protein>
<gene>
    <name evidence="6" type="ORF">NCI00_21965</name>
</gene>
<comment type="caution">
    <text evidence="6">The sequence shown here is derived from an EMBL/GenBank/DDBJ whole genome shotgun (WGS) entry which is preliminary data.</text>
</comment>
<dbReference type="InterPro" id="IPR051813">
    <property type="entry name" value="HepT_RNase_toxin"/>
</dbReference>
<dbReference type="EMBL" id="JAMZEL010000011">
    <property type="protein sequence ID" value="MCP1385121.1"/>
    <property type="molecule type" value="Genomic_DNA"/>
</dbReference>
<dbReference type="PANTHER" id="PTHR34139:SF1">
    <property type="entry name" value="RNASE MJ1380-RELATED"/>
    <property type="match status" value="1"/>
</dbReference>
<dbReference type="InterPro" id="IPR008201">
    <property type="entry name" value="HepT-like"/>
</dbReference>
<evidence type="ECO:0000256" key="2">
    <source>
        <dbReference type="ARBA" id="ARBA00022649"/>
    </source>
</evidence>
<evidence type="ECO:0000256" key="1">
    <source>
        <dbReference type="ARBA" id="ARBA00022553"/>
    </source>
</evidence>
<evidence type="ECO:0000256" key="5">
    <source>
        <dbReference type="ARBA" id="ARBA00022801"/>
    </source>
</evidence>
<evidence type="ECO:0000313" key="6">
    <source>
        <dbReference type="EMBL" id="MCP1385121.1"/>
    </source>
</evidence>
<evidence type="ECO:0000313" key="7">
    <source>
        <dbReference type="Proteomes" id="UP001204772"/>
    </source>
</evidence>
<dbReference type="Proteomes" id="UP001204772">
    <property type="component" value="Unassembled WGS sequence"/>
</dbReference>
<reference evidence="6 7" key="1">
    <citation type="submission" date="2022-06" db="EMBL/GenBank/DDBJ databases">
        <title>Runella sp. S5 genome sequencing.</title>
        <authorList>
            <person name="Park S."/>
        </authorList>
    </citation>
    <scope>NUCLEOTIDE SEQUENCE [LARGE SCALE GENOMIC DNA]</scope>
    <source>
        <strain evidence="6 7">S5</strain>
    </source>
</reference>
<dbReference type="RefSeq" id="WP_253531252.1">
    <property type="nucleotide sequence ID" value="NZ_JAMZEL010000011.1"/>
</dbReference>
<keyword evidence="5" id="KW-0378">Hydrolase</keyword>
<organism evidence="6 7">
    <name type="scientific">Runella salmonicolor</name>
    <dbReference type="NCBI Taxonomy" id="2950278"/>
    <lineage>
        <taxon>Bacteria</taxon>
        <taxon>Pseudomonadati</taxon>
        <taxon>Bacteroidota</taxon>
        <taxon>Cytophagia</taxon>
        <taxon>Cytophagales</taxon>
        <taxon>Spirosomataceae</taxon>
        <taxon>Runella</taxon>
    </lineage>
</organism>
<proteinExistence type="predicted"/>
<keyword evidence="4" id="KW-0547">Nucleotide-binding</keyword>
<dbReference type="Pfam" id="PF01934">
    <property type="entry name" value="HepT-like"/>
    <property type="match status" value="1"/>
</dbReference>
<evidence type="ECO:0000256" key="4">
    <source>
        <dbReference type="ARBA" id="ARBA00022741"/>
    </source>
</evidence>
<keyword evidence="2" id="KW-1277">Toxin-antitoxin system</keyword>
<sequence>MKKEPHIYVGHILQCITSILEYTSGMNEDDFLRNKLVQDAVLRNFEVIGEASKQIDTPFREQYTQIPWRKMAGLRDKLIHDYMGVDLWAVWEVVATILPQQAIDFKNIVNDLEKNNF</sequence>